<evidence type="ECO:0000256" key="5">
    <source>
        <dbReference type="ARBA" id="ARBA00023002"/>
    </source>
</evidence>
<organism evidence="13 14">
    <name type="scientific">Sulfobacillus acidophilus (strain ATCC 700253 / DSM 10332 / NAL)</name>
    <dbReference type="NCBI Taxonomy" id="679936"/>
    <lineage>
        <taxon>Bacteria</taxon>
        <taxon>Bacillati</taxon>
        <taxon>Bacillota</taxon>
        <taxon>Clostridia</taxon>
        <taxon>Eubacteriales</taxon>
        <taxon>Clostridiales Family XVII. Incertae Sedis</taxon>
        <taxon>Sulfobacillus</taxon>
    </lineage>
</organism>
<dbReference type="SUPFAM" id="SSF55347">
    <property type="entry name" value="Glyceraldehyde-3-phosphate dehydrogenase-like, C-terminal domain"/>
    <property type="match status" value="1"/>
</dbReference>
<evidence type="ECO:0000256" key="6">
    <source>
        <dbReference type="ARBA" id="ARBA00023211"/>
    </source>
</evidence>
<keyword evidence="9" id="KW-0460">Magnesium</keyword>
<keyword evidence="14" id="KW-1185">Reference proteome</keyword>
<feature type="binding site" evidence="9">
    <location>
        <position position="152"/>
    </location>
    <ligand>
        <name>Mn(2+)</name>
        <dbReference type="ChEBI" id="CHEBI:29035"/>
    </ligand>
</feature>
<dbReference type="Pfam" id="PF08436">
    <property type="entry name" value="DXP_redisom_C"/>
    <property type="match status" value="1"/>
</dbReference>
<evidence type="ECO:0000256" key="8">
    <source>
        <dbReference type="ARBA" id="ARBA00048543"/>
    </source>
</evidence>
<evidence type="ECO:0000256" key="4">
    <source>
        <dbReference type="ARBA" id="ARBA00022857"/>
    </source>
</evidence>
<evidence type="ECO:0000259" key="11">
    <source>
        <dbReference type="Pfam" id="PF08436"/>
    </source>
</evidence>
<comment type="function">
    <text evidence="9">Catalyzes the NADPH-dependent rearrangement and reduction of 1-deoxy-D-xylulose-5-phosphate (DXP) to 2-C-methyl-D-erythritol 4-phosphate (MEP).</text>
</comment>
<feature type="binding site" evidence="9">
    <location>
        <position position="210"/>
    </location>
    <ligand>
        <name>1-deoxy-D-xylulose 5-phosphate</name>
        <dbReference type="ChEBI" id="CHEBI:57792"/>
    </ligand>
</feature>
<feature type="binding site" evidence="9">
    <location>
        <position position="219"/>
    </location>
    <ligand>
        <name>Mn(2+)</name>
        <dbReference type="ChEBI" id="CHEBI:29035"/>
    </ligand>
</feature>
<comment type="catalytic activity">
    <reaction evidence="8">
        <text>2-C-methyl-D-erythritol 4-phosphate + NADP(+) = 1-deoxy-D-xylulose 5-phosphate + NADPH + H(+)</text>
        <dbReference type="Rhea" id="RHEA:13717"/>
        <dbReference type="ChEBI" id="CHEBI:15378"/>
        <dbReference type="ChEBI" id="CHEBI:57783"/>
        <dbReference type="ChEBI" id="CHEBI:57792"/>
        <dbReference type="ChEBI" id="CHEBI:58262"/>
        <dbReference type="ChEBI" id="CHEBI:58349"/>
        <dbReference type="EC" id="1.1.1.267"/>
    </reaction>
    <physiologicalReaction direction="right-to-left" evidence="8">
        <dbReference type="Rhea" id="RHEA:13719"/>
    </physiologicalReaction>
</comment>
<protein>
    <recommendedName>
        <fullName evidence="9">1-deoxy-D-xylulose 5-phosphate reductoisomerase</fullName>
        <shortName evidence="9">DXP reductoisomerase</shortName>
        <ecNumber evidence="9">1.1.1.267</ecNumber>
    </recommendedName>
    <alternativeName>
        <fullName evidence="9">1-deoxyxylulose-5-phosphate reductoisomerase</fullName>
    </alternativeName>
    <alternativeName>
        <fullName evidence="9">2-C-methyl-D-erythritol 4-phosphate synthase</fullName>
    </alternativeName>
</protein>
<feature type="domain" description="1-deoxy-D-xylulose 5-phosphate reductoisomerase N-terminal" evidence="10">
    <location>
        <begin position="6"/>
        <end position="132"/>
    </location>
</feature>
<dbReference type="InterPro" id="IPR036169">
    <property type="entry name" value="DXPR_C_sf"/>
</dbReference>
<evidence type="ECO:0000313" key="14">
    <source>
        <dbReference type="Proteomes" id="UP000005439"/>
    </source>
</evidence>
<feature type="binding site" evidence="9">
    <location>
        <position position="216"/>
    </location>
    <ligand>
        <name>1-deoxy-D-xylulose 5-phosphate</name>
        <dbReference type="ChEBI" id="CHEBI:57792"/>
    </ligand>
</feature>
<reference evidence="13 14" key="2">
    <citation type="journal article" date="2012" name="Stand. Genomic Sci.">
        <title>Complete genome sequence of the moderately thermophilic mineral-sulfide-oxidizing firmicute Sulfobacillus acidophilus type strain (NAL(T)).</title>
        <authorList>
            <person name="Anderson I."/>
            <person name="Chertkov O."/>
            <person name="Chen A."/>
            <person name="Saunders E."/>
            <person name="Lapidus A."/>
            <person name="Nolan M."/>
            <person name="Lucas S."/>
            <person name="Hammon N."/>
            <person name="Deshpande S."/>
            <person name="Cheng J.F."/>
            <person name="Han C."/>
            <person name="Tapia R."/>
            <person name="Goodwin L.A."/>
            <person name="Pitluck S."/>
            <person name="Liolios K."/>
            <person name="Pagani I."/>
            <person name="Ivanova N."/>
            <person name="Mikhailova N."/>
            <person name="Pati A."/>
            <person name="Palaniappan K."/>
            <person name="Land M."/>
            <person name="Pan C."/>
            <person name="Rohde M."/>
            <person name="Pukall R."/>
            <person name="Goker M."/>
            <person name="Detter J.C."/>
            <person name="Woyke T."/>
            <person name="Bristow J."/>
            <person name="Eisen J.A."/>
            <person name="Markowitz V."/>
            <person name="Hugenholtz P."/>
            <person name="Kyrpides N.C."/>
            <person name="Klenk H.P."/>
            <person name="Mavromatis K."/>
        </authorList>
    </citation>
    <scope>NUCLEOTIDE SEQUENCE [LARGE SCALE GENOMIC DNA]</scope>
    <source>
        <strain evidence="14">ATCC 700253 / DSM 10332 / NAL</strain>
    </source>
</reference>
<feature type="binding site" evidence="9">
    <location>
        <position position="219"/>
    </location>
    <ligand>
        <name>1-deoxy-D-xylulose 5-phosphate</name>
        <dbReference type="ChEBI" id="CHEBI:57792"/>
    </ligand>
</feature>
<feature type="binding site" evidence="9">
    <location>
        <position position="126"/>
    </location>
    <ligand>
        <name>NADPH</name>
        <dbReference type="ChEBI" id="CHEBI:57783"/>
    </ligand>
</feature>
<feature type="binding site" evidence="9">
    <location>
        <position position="124"/>
    </location>
    <ligand>
        <name>NADPH</name>
        <dbReference type="ChEBI" id="CHEBI:57783"/>
    </ligand>
</feature>
<dbReference type="InterPro" id="IPR013512">
    <property type="entry name" value="DXP_reductoisomerase_N"/>
</dbReference>
<dbReference type="InterPro" id="IPR026877">
    <property type="entry name" value="DXPR_C"/>
</dbReference>
<dbReference type="PIRSF" id="PIRSF006205">
    <property type="entry name" value="Dxp_reductismrs"/>
    <property type="match status" value="1"/>
</dbReference>
<dbReference type="Pfam" id="PF02670">
    <property type="entry name" value="DXP_reductoisom"/>
    <property type="match status" value="1"/>
</dbReference>
<comment type="similarity">
    <text evidence="2 9">Belongs to the DXR family.</text>
</comment>
<feature type="binding site" evidence="9">
    <location>
        <position position="12"/>
    </location>
    <ligand>
        <name>NADPH</name>
        <dbReference type="ChEBI" id="CHEBI:57783"/>
    </ligand>
</feature>
<feature type="binding site" evidence="9">
    <location>
        <position position="152"/>
    </location>
    <ligand>
        <name>1-deoxy-D-xylulose 5-phosphate</name>
        <dbReference type="ChEBI" id="CHEBI:57792"/>
    </ligand>
</feature>
<keyword evidence="7 9" id="KW-0414">Isoprene biosynthesis</keyword>
<keyword evidence="3 9" id="KW-0479">Metal-binding</keyword>
<dbReference type="GO" id="GO:0051484">
    <property type="term" value="P:isopentenyl diphosphate biosynthetic process, methylerythritol 4-phosphate pathway involved in terpenoid biosynthetic process"/>
    <property type="evidence" value="ECO:0007669"/>
    <property type="project" value="UniProtKB-ARBA"/>
</dbReference>
<sequence length="388" mass="42265">MAPIRLIILGATGSIGQNARAVLEEHRDKIQVEGLVARSRFEAVHDFALAFDARWVGLTDPAAADRLRQFAPDRPYRLITGMEEVVETIHESSATTVLAAMSGFSGLRPTLAALERGMTVLLANKETLVAAGDLVKGVAAAHAAPLVPVDSEHSAIFQCLGLDQPVRRIILTCSGGPFRGMTREQLRHVTVEQALAHPNWRMGPKITVDSATLMNKGLEIIEAHHLFNTPFDQIDVVVHPESVIHSLVEFVDGATLAQLGWPDMRVPIQVALSWPDRWPLSGAPLSLTDRPLTFMPPDEEAFPALRLARQAGIAGGLYPAVLNAANEEAVAAFLARDIAFLDISRVVEHTLSVFSDTRPATTLEDILATDRWARQTAAAWIHERARTP</sequence>
<feature type="binding site" evidence="9">
    <location>
        <position position="203"/>
    </location>
    <ligand>
        <name>NADPH</name>
        <dbReference type="ChEBI" id="CHEBI:57783"/>
    </ligand>
</feature>
<feature type="binding site" evidence="9">
    <location>
        <position position="125"/>
    </location>
    <ligand>
        <name>1-deoxy-D-xylulose 5-phosphate</name>
        <dbReference type="ChEBI" id="CHEBI:57792"/>
    </ligand>
</feature>
<dbReference type="GO" id="GO:0030604">
    <property type="term" value="F:1-deoxy-D-xylulose-5-phosphate reductoisomerase activity"/>
    <property type="evidence" value="ECO:0007669"/>
    <property type="project" value="UniProtKB-UniRule"/>
</dbReference>
<evidence type="ECO:0000256" key="3">
    <source>
        <dbReference type="ARBA" id="ARBA00022723"/>
    </source>
</evidence>
<dbReference type="HAMAP" id="MF_00183">
    <property type="entry name" value="DXP_reductoisom"/>
    <property type="match status" value="1"/>
</dbReference>
<feature type="binding site" evidence="9">
    <location>
        <position position="14"/>
    </location>
    <ligand>
        <name>NADPH</name>
        <dbReference type="ChEBI" id="CHEBI:57783"/>
    </ligand>
</feature>
<evidence type="ECO:0000256" key="9">
    <source>
        <dbReference type="HAMAP-Rule" id="MF_00183"/>
    </source>
</evidence>
<feature type="binding site" evidence="9">
    <location>
        <position position="197"/>
    </location>
    <ligand>
        <name>1-deoxy-D-xylulose 5-phosphate</name>
        <dbReference type="ChEBI" id="CHEBI:57792"/>
    </ligand>
</feature>
<dbReference type="Pfam" id="PF13288">
    <property type="entry name" value="DXPR_C"/>
    <property type="match status" value="1"/>
</dbReference>
<dbReference type="EC" id="1.1.1.267" evidence="9"/>
<dbReference type="FunFam" id="3.40.50.720:FF:000045">
    <property type="entry name" value="1-deoxy-D-xylulose 5-phosphate reductoisomerase"/>
    <property type="match status" value="1"/>
</dbReference>
<feature type="domain" description="DXP reductoisomerase C-terminal" evidence="12">
    <location>
        <begin position="259"/>
        <end position="375"/>
    </location>
</feature>
<evidence type="ECO:0000259" key="10">
    <source>
        <dbReference type="Pfam" id="PF02670"/>
    </source>
</evidence>
<dbReference type="GO" id="GO:0030145">
    <property type="term" value="F:manganese ion binding"/>
    <property type="evidence" value="ECO:0007669"/>
    <property type="project" value="TreeGrafter"/>
</dbReference>
<comment type="pathway">
    <text evidence="1 9">Isoprenoid biosynthesis; isopentenyl diphosphate biosynthesis via DXP pathway; isopentenyl diphosphate from 1-deoxy-D-xylulose 5-phosphate: step 1/6.</text>
</comment>
<dbReference type="PANTHER" id="PTHR30525">
    <property type="entry name" value="1-DEOXY-D-XYLULOSE 5-PHOSPHATE REDUCTOISOMERASE"/>
    <property type="match status" value="1"/>
</dbReference>
<feature type="binding site" evidence="9">
    <location>
        <position position="150"/>
    </location>
    <ligand>
        <name>Mn(2+)</name>
        <dbReference type="ChEBI" id="CHEBI:29035"/>
    </ligand>
</feature>
<feature type="domain" description="1-deoxy-D-xylulose 5-phosphate reductoisomerase C-terminal" evidence="11">
    <location>
        <begin position="146"/>
        <end position="227"/>
    </location>
</feature>
<dbReference type="KEGG" id="sap:Sulac_1911"/>
<evidence type="ECO:0000256" key="2">
    <source>
        <dbReference type="ARBA" id="ARBA00006825"/>
    </source>
</evidence>
<keyword evidence="6 9" id="KW-0464">Manganese</keyword>
<keyword evidence="4 9" id="KW-0521">NADP</keyword>
<dbReference type="GO" id="GO:0070402">
    <property type="term" value="F:NADPH binding"/>
    <property type="evidence" value="ECO:0007669"/>
    <property type="project" value="InterPro"/>
</dbReference>
<feature type="binding site" evidence="9">
    <location>
        <position position="215"/>
    </location>
    <ligand>
        <name>1-deoxy-D-xylulose 5-phosphate</name>
        <dbReference type="ChEBI" id="CHEBI:57792"/>
    </ligand>
</feature>
<dbReference type="UniPathway" id="UPA00056">
    <property type="reaction ID" value="UER00092"/>
</dbReference>
<comment type="cofactor">
    <cofactor evidence="9">
        <name>Mg(2+)</name>
        <dbReference type="ChEBI" id="CHEBI:18420"/>
    </cofactor>
    <cofactor evidence="9">
        <name>Mn(2+)</name>
        <dbReference type="ChEBI" id="CHEBI:29035"/>
    </cofactor>
</comment>
<name>G8U0V0_SULAD</name>
<evidence type="ECO:0000256" key="1">
    <source>
        <dbReference type="ARBA" id="ARBA00005094"/>
    </source>
</evidence>
<dbReference type="Proteomes" id="UP000005439">
    <property type="component" value="Chromosome"/>
</dbReference>
<gene>
    <name evidence="9" type="primary">dxr</name>
    <name evidence="13" type="ordered locus">Sulac_1911</name>
</gene>
<dbReference type="EMBL" id="CP003179">
    <property type="protein sequence ID" value="AEW05403.1"/>
    <property type="molecule type" value="Genomic_DNA"/>
</dbReference>
<dbReference type="Gene3D" id="3.40.50.720">
    <property type="entry name" value="NAD(P)-binding Rossmann-like Domain"/>
    <property type="match status" value="1"/>
</dbReference>
<proteinExistence type="inferred from homology"/>
<evidence type="ECO:0000313" key="13">
    <source>
        <dbReference type="EMBL" id="AEW05403.1"/>
    </source>
</evidence>
<dbReference type="InterPro" id="IPR036291">
    <property type="entry name" value="NAD(P)-bd_dom_sf"/>
</dbReference>
<feature type="binding site" evidence="9">
    <location>
        <position position="15"/>
    </location>
    <ligand>
        <name>NADPH</name>
        <dbReference type="ChEBI" id="CHEBI:57783"/>
    </ligand>
</feature>
<evidence type="ECO:0000256" key="7">
    <source>
        <dbReference type="ARBA" id="ARBA00023229"/>
    </source>
</evidence>
<reference evidence="14" key="1">
    <citation type="submission" date="2011-12" db="EMBL/GenBank/DDBJ databases">
        <title>The complete genome of chromosome of Sulfobacillus acidophilus DSM 10332.</title>
        <authorList>
            <person name="Lucas S."/>
            <person name="Han J."/>
            <person name="Lapidus A."/>
            <person name="Bruce D."/>
            <person name="Goodwin L."/>
            <person name="Pitluck S."/>
            <person name="Peters L."/>
            <person name="Kyrpides N."/>
            <person name="Mavromatis K."/>
            <person name="Ivanova N."/>
            <person name="Mikhailova N."/>
            <person name="Chertkov O."/>
            <person name="Saunders E."/>
            <person name="Detter J.C."/>
            <person name="Tapia R."/>
            <person name="Han C."/>
            <person name="Land M."/>
            <person name="Hauser L."/>
            <person name="Markowitz V."/>
            <person name="Cheng J.-F."/>
            <person name="Hugenholtz P."/>
            <person name="Woyke T."/>
            <person name="Wu D."/>
            <person name="Pukall R."/>
            <person name="Gehrich-Schroeter G."/>
            <person name="Schneider S."/>
            <person name="Klenk H.-P."/>
            <person name="Eisen J.A."/>
        </authorList>
    </citation>
    <scope>NUCLEOTIDE SEQUENCE [LARGE SCALE GENOMIC DNA]</scope>
    <source>
        <strain evidence="14">ATCC 700253 / DSM 10332 / NAL</strain>
    </source>
</reference>
<dbReference type="InterPro" id="IPR003821">
    <property type="entry name" value="DXP_reductoisomerase"/>
</dbReference>
<accession>G8U0V0</accession>
<dbReference type="SUPFAM" id="SSF69055">
    <property type="entry name" value="1-deoxy-D-xylulose-5-phosphate reductoisomerase, C-terminal domain"/>
    <property type="match status" value="1"/>
</dbReference>
<dbReference type="SUPFAM" id="SSF51735">
    <property type="entry name" value="NAD(P)-binding Rossmann-fold domains"/>
    <property type="match status" value="1"/>
</dbReference>
<feature type="binding site" evidence="9">
    <location>
        <position position="13"/>
    </location>
    <ligand>
        <name>NADPH</name>
        <dbReference type="ChEBI" id="CHEBI:57783"/>
    </ligand>
</feature>
<feature type="binding site" evidence="9">
    <location>
        <position position="151"/>
    </location>
    <ligand>
        <name>1-deoxy-D-xylulose 5-phosphate</name>
        <dbReference type="ChEBI" id="CHEBI:57792"/>
    </ligand>
</feature>
<dbReference type="AlphaFoldDB" id="G8U0V0"/>
<dbReference type="PATRIC" id="fig|679936.5.peg.1976"/>
<comment type="caution">
    <text evidence="9">Lacks conserved residue(s) required for the propagation of feature annotation.</text>
</comment>
<dbReference type="NCBIfam" id="TIGR00243">
    <property type="entry name" value="Dxr"/>
    <property type="match status" value="1"/>
</dbReference>
<dbReference type="HOGENOM" id="CLU_035714_4_0_9"/>
<evidence type="ECO:0000259" key="12">
    <source>
        <dbReference type="Pfam" id="PF13288"/>
    </source>
</evidence>
<dbReference type="InterPro" id="IPR013644">
    <property type="entry name" value="DXP_reductoisomerase_C"/>
</dbReference>
<feature type="binding site" evidence="9">
    <location>
        <position position="174"/>
    </location>
    <ligand>
        <name>1-deoxy-D-xylulose 5-phosphate</name>
        <dbReference type="ChEBI" id="CHEBI:57792"/>
    </ligand>
</feature>
<keyword evidence="5 9" id="KW-0560">Oxidoreductase</keyword>
<dbReference type="STRING" id="679936.Sulac_1911"/>
<dbReference type="Gene3D" id="1.10.1740.10">
    <property type="match status" value="1"/>
</dbReference>
<dbReference type="PANTHER" id="PTHR30525:SF0">
    <property type="entry name" value="1-DEOXY-D-XYLULOSE 5-PHOSPHATE REDUCTOISOMERASE, CHLOROPLASTIC"/>
    <property type="match status" value="1"/>
</dbReference>